<feature type="compositionally biased region" description="Acidic residues" evidence="1">
    <location>
        <begin position="49"/>
        <end position="66"/>
    </location>
</feature>
<dbReference type="PANTHER" id="PTHR12354:SF1">
    <property type="entry name" value="INTERFERON-RELATED DEVELOPMENTAL REGULATOR 1"/>
    <property type="match status" value="1"/>
</dbReference>
<dbReference type="Proteomes" id="UP000703661">
    <property type="component" value="Unassembled WGS sequence"/>
</dbReference>
<dbReference type="InterPro" id="IPR007701">
    <property type="entry name" value="Interferon-rel_develop_reg_N"/>
</dbReference>
<dbReference type="PANTHER" id="PTHR12354">
    <property type="entry name" value="INTERFERON-RELATED DEVELOPMENTAL REGULATOR"/>
    <property type="match status" value="1"/>
</dbReference>
<keyword evidence="4" id="KW-1185">Reference proteome</keyword>
<proteinExistence type="predicted"/>
<feature type="compositionally biased region" description="Low complexity" evidence="1">
    <location>
        <begin position="29"/>
        <end position="45"/>
    </location>
</feature>
<dbReference type="OrthoDB" id="18978at2759"/>
<protein>
    <recommendedName>
        <fullName evidence="2">Interferon-related developmental regulator N-terminal domain-containing protein</fullName>
    </recommendedName>
</protein>
<name>A0A9P6MJ04_9FUNG</name>
<reference evidence="3" key="1">
    <citation type="journal article" date="2020" name="Fungal Divers.">
        <title>Resolving the Mortierellaceae phylogeny through synthesis of multi-gene phylogenetics and phylogenomics.</title>
        <authorList>
            <person name="Vandepol N."/>
            <person name="Liber J."/>
            <person name="Desiro A."/>
            <person name="Na H."/>
            <person name="Kennedy M."/>
            <person name="Barry K."/>
            <person name="Grigoriev I.V."/>
            <person name="Miller A.N."/>
            <person name="O'Donnell K."/>
            <person name="Stajich J.E."/>
            <person name="Bonito G."/>
        </authorList>
    </citation>
    <scope>NUCLEOTIDE SEQUENCE</scope>
    <source>
        <strain evidence="3">NRRL 2769</strain>
    </source>
</reference>
<evidence type="ECO:0000256" key="1">
    <source>
        <dbReference type="SAM" id="MobiDB-lite"/>
    </source>
</evidence>
<dbReference type="EMBL" id="JAAAID010002852">
    <property type="protein sequence ID" value="KAG0003428.1"/>
    <property type="molecule type" value="Genomic_DNA"/>
</dbReference>
<evidence type="ECO:0000313" key="3">
    <source>
        <dbReference type="EMBL" id="KAG0003428.1"/>
    </source>
</evidence>
<accession>A0A9P6MJ04</accession>
<sequence length="138" mass="15688">MYSYKQPASGPRKTVSKKKQLQDLERVAGTSSRPSSRPTSRMGSRVNSDNEDSDHEYEAGDDEDFDDNSRNVELSWESQLKDAIEELNEKRSSTREDALTRLQTIISQRFTADVLDSQRDDLMDLLKKSIKKGGARES</sequence>
<feature type="domain" description="Interferon-related developmental regulator N-terminal" evidence="2">
    <location>
        <begin position="50"/>
        <end position="137"/>
    </location>
</feature>
<feature type="region of interest" description="Disordered" evidence="1">
    <location>
        <begin position="1"/>
        <end position="72"/>
    </location>
</feature>
<feature type="non-terminal residue" evidence="3">
    <location>
        <position position="138"/>
    </location>
</feature>
<comment type="caution">
    <text evidence="3">The sequence shown here is derived from an EMBL/GenBank/DDBJ whole genome shotgun (WGS) entry which is preliminary data.</text>
</comment>
<evidence type="ECO:0000313" key="4">
    <source>
        <dbReference type="Proteomes" id="UP000703661"/>
    </source>
</evidence>
<organism evidence="3 4">
    <name type="scientific">Entomortierella chlamydospora</name>
    <dbReference type="NCBI Taxonomy" id="101097"/>
    <lineage>
        <taxon>Eukaryota</taxon>
        <taxon>Fungi</taxon>
        <taxon>Fungi incertae sedis</taxon>
        <taxon>Mucoromycota</taxon>
        <taxon>Mortierellomycotina</taxon>
        <taxon>Mortierellomycetes</taxon>
        <taxon>Mortierellales</taxon>
        <taxon>Mortierellaceae</taxon>
        <taxon>Entomortierella</taxon>
    </lineage>
</organism>
<evidence type="ECO:0000259" key="2">
    <source>
        <dbReference type="Pfam" id="PF05004"/>
    </source>
</evidence>
<dbReference type="Pfam" id="PF05004">
    <property type="entry name" value="IFRD"/>
    <property type="match status" value="1"/>
</dbReference>
<dbReference type="InterPro" id="IPR039777">
    <property type="entry name" value="IFRD"/>
</dbReference>
<dbReference type="AlphaFoldDB" id="A0A9P6MJ04"/>
<gene>
    <name evidence="3" type="ORF">BGZ80_005798</name>
</gene>